<protein>
    <submittedName>
        <fullName evidence="5">Grctm4 protein</fullName>
    </submittedName>
</protein>
<reference evidence="5" key="1">
    <citation type="submission" date="2014-12" db="EMBL/GenBank/DDBJ databases">
        <authorList>
            <person name="Tennessen J.A."/>
            <person name="Blouin M.S."/>
        </authorList>
    </citation>
    <scope>NUCLEOTIDE SEQUENCE</scope>
    <source>
        <strain evidence="5">Guadeloupe</strain>
        <tissue evidence="5">Whole body</tissue>
    </source>
</reference>
<proteinExistence type="predicted"/>
<dbReference type="Pfam" id="PF00041">
    <property type="entry name" value="fn3"/>
    <property type="match status" value="1"/>
</dbReference>
<keyword evidence="3" id="KW-0732">Signal</keyword>
<dbReference type="InterPro" id="IPR013783">
    <property type="entry name" value="Ig-like_fold"/>
</dbReference>
<feature type="transmembrane region" description="Helical" evidence="2">
    <location>
        <begin position="210"/>
        <end position="233"/>
    </location>
</feature>
<dbReference type="SMART" id="SM00060">
    <property type="entry name" value="FN3"/>
    <property type="match status" value="1"/>
</dbReference>
<evidence type="ECO:0000256" key="3">
    <source>
        <dbReference type="SAM" id="SignalP"/>
    </source>
</evidence>
<reference evidence="5" key="2">
    <citation type="submission" date="2015-02" db="EMBL/GenBank/DDBJ databases">
        <title>Hyperdiverse gene cluster in snail host conveys resistance to human schistosome parasites.</title>
        <authorList>
            <person name="Theron A."/>
            <person name="Marine M."/>
            <person name="Yeh J.-Y."/>
            <person name="Rognon A."/>
        </authorList>
    </citation>
    <scope>NUCLEOTIDE SEQUENCE</scope>
    <source>
        <strain evidence="5">Guadeloupe</strain>
        <tissue evidence="5">Whole body</tissue>
    </source>
</reference>
<dbReference type="Gene3D" id="2.60.40.10">
    <property type="entry name" value="Immunoglobulins"/>
    <property type="match status" value="1"/>
</dbReference>
<feature type="chain" id="PRO_5002212719" evidence="3">
    <location>
        <begin position="20"/>
        <end position="367"/>
    </location>
</feature>
<keyword evidence="2" id="KW-0472">Membrane</keyword>
<evidence type="ECO:0000256" key="1">
    <source>
        <dbReference type="SAM" id="MobiDB-lite"/>
    </source>
</evidence>
<sequence>MSLFCFVIVISATLHVGDLSVSYGKECTRNETCILVDTLCLPGVDNINRCLCEENKFRTSKNKCNFICDLRVYNIKVDKTTPTSIKLNWTSDYVQGLSAIFNVSYNNSYQLGDENGVTVDNLIPDTLYTFTIKVIISDKHLTNQPTYGPVITLSFKTSATVTVSSSSASYTTQSHVNSTDLEIESDSNSLNESVANMSEPGAKATGINPIVIIVVGILVVIALLTAILLFILLRRYKRNQATKRGTEHTNNHTDINSFQRLSQASDQNNKNDHEHLRKPQTAQDTVKQKTNKDKDLSQSKEANANIYNDTNCLLLVSSKNEDRTSGASTAANDVVVVGDAVATDSVYSHLSHYHTQKRTETENIYNV</sequence>
<name>A0A0C9S366_BIOGL</name>
<dbReference type="InterPro" id="IPR003961">
    <property type="entry name" value="FN3_dom"/>
</dbReference>
<dbReference type="EMBL" id="GBYT01000014">
    <property type="protein sequence ID" value="JAG85138.1"/>
    <property type="molecule type" value="Transcribed_RNA"/>
</dbReference>
<evidence type="ECO:0000259" key="4">
    <source>
        <dbReference type="SMART" id="SM00060"/>
    </source>
</evidence>
<dbReference type="AlphaFoldDB" id="A0A0C9S366"/>
<feature type="domain" description="Fibronectin type-III" evidence="4">
    <location>
        <begin position="69"/>
        <end position="142"/>
    </location>
</feature>
<keyword evidence="2" id="KW-1133">Transmembrane helix</keyword>
<evidence type="ECO:0000313" key="5">
    <source>
        <dbReference type="EMBL" id="JAG85138.1"/>
    </source>
</evidence>
<dbReference type="VEuPathDB" id="VectorBase:BGLAX_044521"/>
<feature type="compositionally biased region" description="Basic and acidic residues" evidence="1">
    <location>
        <begin position="286"/>
        <end position="298"/>
    </location>
</feature>
<evidence type="ECO:0000256" key="2">
    <source>
        <dbReference type="SAM" id="Phobius"/>
    </source>
</evidence>
<feature type="region of interest" description="Disordered" evidence="1">
    <location>
        <begin position="263"/>
        <end position="301"/>
    </location>
</feature>
<accession>A0A0C9S366</accession>
<dbReference type="CDD" id="cd00063">
    <property type="entry name" value="FN3"/>
    <property type="match status" value="1"/>
</dbReference>
<dbReference type="VEuPathDB" id="VectorBase:BGLB040438"/>
<dbReference type="SUPFAM" id="SSF49265">
    <property type="entry name" value="Fibronectin type III"/>
    <property type="match status" value="1"/>
</dbReference>
<keyword evidence="2" id="KW-0812">Transmembrane</keyword>
<gene>
    <name evidence="5" type="primary">grctm4</name>
</gene>
<dbReference type="InterPro" id="IPR036116">
    <property type="entry name" value="FN3_sf"/>
</dbReference>
<organism evidence="5">
    <name type="scientific">Biomphalaria glabrata</name>
    <name type="common">Bloodfluke planorb</name>
    <name type="synonym">Freshwater snail</name>
    <dbReference type="NCBI Taxonomy" id="6526"/>
    <lineage>
        <taxon>Eukaryota</taxon>
        <taxon>Metazoa</taxon>
        <taxon>Spiralia</taxon>
        <taxon>Lophotrochozoa</taxon>
        <taxon>Mollusca</taxon>
        <taxon>Gastropoda</taxon>
        <taxon>Heterobranchia</taxon>
        <taxon>Euthyneura</taxon>
        <taxon>Panpulmonata</taxon>
        <taxon>Hygrophila</taxon>
        <taxon>Lymnaeoidea</taxon>
        <taxon>Planorbidae</taxon>
        <taxon>Biomphalaria</taxon>
    </lineage>
</organism>
<feature type="signal peptide" evidence="3">
    <location>
        <begin position="1"/>
        <end position="19"/>
    </location>
</feature>